<keyword evidence="2" id="KW-0813">Transport</keyword>
<accession>A0A1H0W0J4</accession>
<name>A0A1H0W0J4_9BACT</name>
<keyword evidence="12" id="KW-1185">Reference proteome</keyword>
<evidence type="ECO:0000256" key="9">
    <source>
        <dbReference type="SAM" id="Phobius"/>
    </source>
</evidence>
<evidence type="ECO:0000313" key="11">
    <source>
        <dbReference type="EMBL" id="SDP84013.1"/>
    </source>
</evidence>
<feature type="transmembrane region" description="Helical" evidence="9">
    <location>
        <begin position="132"/>
        <end position="154"/>
    </location>
</feature>
<organism evidence="11 12">
    <name type="scientific">Desulforhopalus singaporensis</name>
    <dbReference type="NCBI Taxonomy" id="91360"/>
    <lineage>
        <taxon>Bacteria</taxon>
        <taxon>Pseudomonadati</taxon>
        <taxon>Thermodesulfobacteriota</taxon>
        <taxon>Desulfobulbia</taxon>
        <taxon>Desulfobulbales</taxon>
        <taxon>Desulfocapsaceae</taxon>
        <taxon>Desulforhopalus</taxon>
    </lineage>
</organism>
<evidence type="ECO:0000256" key="7">
    <source>
        <dbReference type="ARBA" id="ARBA00023136"/>
    </source>
</evidence>
<dbReference type="OrthoDB" id="5420906at2"/>
<evidence type="ECO:0000256" key="1">
    <source>
        <dbReference type="ARBA" id="ARBA00004429"/>
    </source>
</evidence>
<keyword evidence="3" id="KW-1003">Cell membrane</keyword>
<dbReference type="AlphaFoldDB" id="A0A1H0W0J4"/>
<protein>
    <submittedName>
        <fullName evidence="11">TRAP-type mannitol/chloroaromatic compound transport system, small permease component</fullName>
    </submittedName>
</protein>
<keyword evidence="7 9" id="KW-0472">Membrane</keyword>
<dbReference type="Proteomes" id="UP000199073">
    <property type="component" value="Unassembled WGS sequence"/>
</dbReference>
<dbReference type="GO" id="GO:0005886">
    <property type="term" value="C:plasma membrane"/>
    <property type="evidence" value="ECO:0007669"/>
    <property type="project" value="UniProtKB-SubCell"/>
</dbReference>
<keyword evidence="4" id="KW-0997">Cell inner membrane</keyword>
<comment type="similarity">
    <text evidence="8">Belongs to the TRAP transporter small permease family.</text>
</comment>
<evidence type="ECO:0000256" key="5">
    <source>
        <dbReference type="ARBA" id="ARBA00022692"/>
    </source>
</evidence>
<sequence>MKKGWKSMESLSQTPIYTQSKNTTIGESDKDWPHGEVRTVRKLLSSTVNTIDAISNWSGKVLALFLLVMIAITMYEVIARYVFSRPTTWALEATTMIFGTYMICSLAYSLLSKAHVSMDIFYSKWSDRTRAIVDLCTFPLVTIFIGLILWQSTVYGIESVQIREHAATVWSPPLYPWKMTIPFGMLLLLLQHISDFIRNLVLAITGEELQ</sequence>
<evidence type="ECO:0000313" key="12">
    <source>
        <dbReference type="Proteomes" id="UP000199073"/>
    </source>
</evidence>
<dbReference type="PANTHER" id="PTHR35011:SF4">
    <property type="entry name" value="SLL1102 PROTEIN"/>
    <property type="match status" value="1"/>
</dbReference>
<keyword evidence="5 9" id="KW-0812">Transmembrane</keyword>
<dbReference type="InterPro" id="IPR007387">
    <property type="entry name" value="TRAP_DctQ"/>
</dbReference>
<dbReference type="InterPro" id="IPR055348">
    <property type="entry name" value="DctQ"/>
</dbReference>
<feature type="domain" description="Tripartite ATP-independent periplasmic transporters DctQ component" evidence="10">
    <location>
        <begin position="69"/>
        <end position="200"/>
    </location>
</feature>
<keyword evidence="6 9" id="KW-1133">Transmembrane helix</keyword>
<reference evidence="11 12" key="1">
    <citation type="submission" date="2016-10" db="EMBL/GenBank/DDBJ databases">
        <authorList>
            <person name="de Groot N.N."/>
        </authorList>
    </citation>
    <scope>NUCLEOTIDE SEQUENCE [LARGE SCALE GENOMIC DNA]</scope>
    <source>
        <strain evidence="11 12">DSM 12130</strain>
    </source>
</reference>
<comment type="subcellular location">
    <subcellularLocation>
        <location evidence="1">Cell inner membrane</location>
        <topology evidence="1">Multi-pass membrane protein</topology>
    </subcellularLocation>
</comment>
<feature type="transmembrane region" description="Helical" evidence="9">
    <location>
        <begin position="174"/>
        <end position="190"/>
    </location>
</feature>
<evidence type="ECO:0000256" key="6">
    <source>
        <dbReference type="ARBA" id="ARBA00022989"/>
    </source>
</evidence>
<proteinExistence type="inferred from homology"/>
<feature type="transmembrane region" description="Helical" evidence="9">
    <location>
        <begin position="61"/>
        <end position="83"/>
    </location>
</feature>
<dbReference type="STRING" id="91360.SAMN05660330_04343"/>
<evidence type="ECO:0000256" key="8">
    <source>
        <dbReference type="ARBA" id="ARBA00038436"/>
    </source>
</evidence>
<gene>
    <name evidence="11" type="ORF">SAMN05660330_04343</name>
</gene>
<dbReference type="EMBL" id="FNJI01000081">
    <property type="protein sequence ID" value="SDP84013.1"/>
    <property type="molecule type" value="Genomic_DNA"/>
</dbReference>
<evidence type="ECO:0000256" key="2">
    <source>
        <dbReference type="ARBA" id="ARBA00022448"/>
    </source>
</evidence>
<evidence type="ECO:0000256" key="3">
    <source>
        <dbReference type="ARBA" id="ARBA00022475"/>
    </source>
</evidence>
<dbReference type="PANTHER" id="PTHR35011">
    <property type="entry name" value="2,3-DIKETO-L-GULONATE TRAP TRANSPORTER SMALL PERMEASE PROTEIN YIAM"/>
    <property type="match status" value="1"/>
</dbReference>
<dbReference type="Pfam" id="PF04290">
    <property type="entry name" value="DctQ"/>
    <property type="match status" value="1"/>
</dbReference>
<evidence type="ECO:0000256" key="4">
    <source>
        <dbReference type="ARBA" id="ARBA00022519"/>
    </source>
</evidence>
<evidence type="ECO:0000259" key="10">
    <source>
        <dbReference type="Pfam" id="PF04290"/>
    </source>
</evidence>
<feature type="transmembrane region" description="Helical" evidence="9">
    <location>
        <begin position="89"/>
        <end position="111"/>
    </location>
</feature>